<dbReference type="EMBL" id="CH479183">
    <property type="protein sequence ID" value="EDW36172.1"/>
    <property type="molecule type" value="Genomic_DNA"/>
</dbReference>
<reference evidence="1 2" key="1">
    <citation type="journal article" date="2007" name="Nature">
        <title>Evolution of genes and genomes on the Drosophila phylogeny.</title>
        <authorList>
            <consortium name="Drosophila 12 Genomes Consortium"/>
            <person name="Clark A.G."/>
            <person name="Eisen M.B."/>
            <person name="Smith D.R."/>
            <person name="Bergman C.M."/>
            <person name="Oliver B."/>
            <person name="Markow T.A."/>
            <person name="Kaufman T.C."/>
            <person name="Kellis M."/>
            <person name="Gelbart W."/>
            <person name="Iyer V.N."/>
            <person name="Pollard D.A."/>
            <person name="Sackton T.B."/>
            <person name="Larracuente A.M."/>
            <person name="Singh N.D."/>
            <person name="Abad J.P."/>
            <person name="Abt D.N."/>
            <person name="Adryan B."/>
            <person name="Aguade M."/>
            <person name="Akashi H."/>
            <person name="Anderson W.W."/>
            <person name="Aquadro C.F."/>
            <person name="Ardell D.H."/>
            <person name="Arguello R."/>
            <person name="Artieri C.G."/>
            <person name="Barbash D.A."/>
            <person name="Barker D."/>
            <person name="Barsanti P."/>
            <person name="Batterham P."/>
            <person name="Batzoglou S."/>
            <person name="Begun D."/>
            <person name="Bhutkar A."/>
            <person name="Blanco E."/>
            <person name="Bosak S.A."/>
            <person name="Bradley R.K."/>
            <person name="Brand A.D."/>
            <person name="Brent M.R."/>
            <person name="Brooks A.N."/>
            <person name="Brown R.H."/>
            <person name="Butlin R.K."/>
            <person name="Caggese C."/>
            <person name="Calvi B.R."/>
            <person name="Bernardo de Carvalho A."/>
            <person name="Caspi A."/>
            <person name="Castrezana S."/>
            <person name="Celniker S.E."/>
            <person name="Chang J.L."/>
            <person name="Chapple C."/>
            <person name="Chatterji S."/>
            <person name="Chinwalla A."/>
            <person name="Civetta A."/>
            <person name="Clifton S.W."/>
            <person name="Comeron J.M."/>
            <person name="Costello J.C."/>
            <person name="Coyne J.A."/>
            <person name="Daub J."/>
            <person name="David R.G."/>
            <person name="Delcher A.L."/>
            <person name="Delehaunty K."/>
            <person name="Do C.B."/>
            <person name="Ebling H."/>
            <person name="Edwards K."/>
            <person name="Eickbush T."/>
            <person name="Evans J.D."/>
            <person name="Filipski A."/>
            <person name="Findeiss S."/>
            <person name="Freyhult E."/>
            <person name="Fulton L."/>
            <person name="Fulton R."/>
            <person name="Garcia A.C."/>
            <person name="Gardiner A."/>
            <person name="Garfield D.A."/>
            <person name="Garvin B.E."/>
            <person name="Gibson G."/>
            <person name="Gilbert D."/>
            <person name="Gnerre S."/>
            <person name="Godfrey J."/>
            <person name="Good R."/>
            <person name="Gotea V."/>
            <person name="Gravely B."/>
            <person name="Greenberg A.J."/>
            <person name="Griffiths-Jones S."/>
            <person name="Gross S."/>
            <person name="Guigo R."/>
            <person name="Gustafson E.A."/>
            <person name="Haerty W."/>
            <person name="Hahn M.W."/>
            <person name="Halligan D.L."/>
            <person name="Halpern A.L."/>
            <person name="Halter G.M."/>
            <person name="Han M.V."/>
            <person name="Heger A."/>
            <person name="Hillier L."/>
            <person name="Hinrichs A.S."/>
            <person name="Holmes I."/>
            <person name="Hoskins R.A."/>
            <person name="Hubisz M.J."/>
            <person name="Hultmark D."/>
            <person name="Huntley M.A."/>
            <person name="Jaffe D.B."/>
            <person name="Jagadeeshan S."/>
            <person name="Jeck W.R."/>
            <person name="Johnson J."/>
            <person name="Jones C.D."/>
            <person name="Jordan W.C."/>
            <person name="Karpen G.H."/>
            <person name="Kataoka E."/>
            <person name="Keightley P.D."/>
            <person name="Kheradpour P."/>
            <person name="Kirkness E.F."/>
            <person name="Koerich L.B."/>
            <person name="Kristiansen K."/>
            <person name="Kudrna D."/>
            <person name="Kulathinal R.J."/>
            <person name="Kumar S."/>
            <person name="Kwok R."/>
            <person name="Lander E."/>
            <person name="Langley C.H."/>
            <person name="Lapoint R."/>
            <person name="Lazzaro B.P."/>
            <person name="Lee S.J."/>
            <person name="Levesque L."/>
            <person name="Li R."/>
            <person name="Lin C.F."/>
            <person name="Lin M.F."/>
            <person name="Lindblad-Toh K."/>
            <person name="Llopart A."/>
            <person name="Long M."/>
            <person name="Low L."/>
            <person name="Lozovsky E."/>
            <person name="Lu J."/>
            <person name="Luo M."/>
            <person name="Machado C.A."/>
            <person name="Makalowski W."/>
            <person name="Marzo M."/>
            <person name="Matsuda M."/>
            <person name="Matzkin L."/>
            <person name="McAllister B."/>
            <person name="McBride C.S."/>
            <person name="McKernan B."/>
            <person name="McKernan K."/>
            <person name="Mendez-Lago M."/>
            <person name="Minx P."/>
            <person name="Mollenhauer M.U."/>
            <person name="Montooth K."/>
            <person name="Mount S.M."/>
            <person name="Mu X."/>
            <person name="Myers E."/>
            <person name="Negre B."/>
            <person name="Newfeld S."/>
            <person name="Nielsen R."/>
            <person name="Noor M.A."/>
            <person name="O'Grady P."/>
            <person name="Pachter L."/>
            <person name="Papaceit M."/>
            <person name="Parisi M.J."/>
            <person name="Parisi M."/>
            <person name="Parts L."/>
            <person name="Pedersen J.S."/>
            <person name="Pesole G."/>
            <person name="Phillippy A.M."/>
            <person name="Ponting C.P."/>
            <person name="Pop M."/>
            <person name="Porcelli D."/>
            <person name="Powell J.R."/>
            <person name="Prohaska S."/>
            <person name="Pruitt K."/>
            <person name="Puig M."/>
            <person name="Quesneville H."/>
            <person name="Ram K.R."/>
            <person name="Rand D."/>
            <person name="Rasmussen M.D."/>
            <person name="Reed L.K."/>
            <person name="Reenan R."/>
            <person name="Reily A."/>
            <person name="Remington K.A."/>
            <person name="Rieger T.T."/>
            <person name="Ritchie M.G."/>
            <person name="Robin C."/>
            <person name="Rogers Y.H."/>
            <person name="Rohde C."/>
            <person name="Rozas J."/>
            <person name="Rubenfield M.J."/>
            <person name="Ruiz A."/>
            <person name="Russo S."/>
            <person name="Salzberg S.L."/>
            <person name="Sanchez-Gracia A."/>
            <person name="Saranga D.J."/>
            <person name="Sato H."/>
            <person name="Schaeffer S.W."/>
            <person name="Schatz M.C."/>
            <person name="Schlenke T."/>
            <person name="Schwartz R."/>
            <person name="Segarra C."/>
            <person name="Singh R.S."/>
            <person name="Sirot L."/>
            <person name="Sirota M."/>
            <person name="Sisneros N.B."/>
            <person name="Smith C.D."/>
            <person name="Smith T.F."/>
            <person name="Spieth J."/>
            <person name="Stage D.E."/>
            <person name="Stark A."/>
            <person name="Stephan W."/>
            <person name="Strausberg R.L."/>
            <person name="Strempel S."/>
            <person name="Sturgill D."/>
            <person name="Sutton G."/>
            <person name="Sutton G.G."/>
            <person name="Tao W."/>
            <person name="Teichmann S."/>
            <person name="Tobari Y.N."/>
            <person name="Tomimura Y."/>
            <person name="Tsolas J.M."/>
            <person name="Valente V.L."/>
            <person name="Venter E."/>
            <person name="Venter J.C."/>
            <person name="Vicario S."/>
            <person name="Vieira F.G."/>
            <person name="Vilella A.J."/>
            <person name="Villasante A."/>
            <person name="Walenz B."/>
            <person name="Wang J."/>
            <person name="Wasserman M."/>
            <person name="Watts T."/>
            <person name="Wilson D."/>
            <person name="Wilson R.K."/>
            <person name="Wing R.A."/>
            <person name="Wolfner M.F."/>
            <person name="Wong A."/>
            <person name="Wong G.K."/>
            <person name="Wu C.I."/>
            <person name="Wu G."/>
            <person name="Yamamoto D."/>
            <person name="Yang H.P."/>
            <person name="Yang S.P."/>
            <person name="Yorke J.A."/>
            <person name="Yoshida K."/>
            <person name="Zdobnov E."/>
            <person name="Zhang P."/>
            <person name="Zhang Y."/>
            <person name="Zimin A.V."/>
            <person name="Baldwin J."/>
            <person name="Abdouelleil A."/>
            <person name="Abdulkadir J."/>
            <person name="Abebe A."/>
            <person name="Abera B."/>
            <person name="Abreu J."/>
            <person name="Acer S.C."/>
            <person name="Aftuck L."/>
            <person name="Alexander A."/>
            <person name="An P."/>
            <person name="Anderson E."/>
            <person name="Anderson S."/>
            <person name="Arachi H."/>
            <person name="Azer M."/>
            <person name="Bachantsang P."/>
            <person name="Barry A."/>
            <person name="Bayul T."/>
            <person name="Berlin A."/>
            <person name="Bessette D."/>
            <person name="Bloom T."/>
            <person name="Blye J."/>
            <person name="Boguslavskiy L."/>
            <person name="Bonnet C."/>
            <person name="Boukhgalter B."/>
            <person name="Bourzgui I."/>
            <person name="Brown A."/>
            <person name="Cahill P."/>
            <person name="Channer S."/>
            <person name="Cheshatsang Y."/>
            <person name="Chuda L."/>
            <person name="Citroen M."/>
            <person name="Collymore A."/>
            <person name="Cooke P."/>
            <person name="Costello M."/>
            <person name="D'Aco K."/>
            <person name="Daza R."/>
            <person name="De Haan G."/>
            <person name="DeGray S."/>
            <person name="DeMaso C."/>
            <person name="Dhargay N."/>
            <person name="Dooley K."/>
            <person name="Dooley E."/>
            <person name="Doricent M."/>
            <person name="Dorje P."/>
            <person name="Dorjee K."/>
            <person name="Dupes A."/>
            <person name="Elong R."/>
            <person name="Falk J."/>
            <person name="Farina A."/>
            <person name="Faro S."/>
            <person name="Ferguson D."/>
            <person name="Fisher S."/>
            <person name="Foley C.D."/>
            <person name="Franke A."/>
            <person name="Friedrich D."/>
            <person name="Gadbois L."/>
            <person name="Gearin G."/>
            <person name="Gearin C.R."/>
            <person name="Giannoukos G."/>
            <person name="Goode T."/>
            <person name="Graham J."/>
            <person name="Grandbois E."/>
            <person name="Grewal S."/>
            <person name="Gyaltsen K."/>
            <person name="Hafez N."/>
            <person name="Hagos B."/>
            <person name="Hall J."/>
            <person name="Henson C."/>
            <person name="Hollinger A."/>
            <person name="Honan T."/>
            <person name="Huard M.D."/>
            <person name="Hughes L."/>
            <person name="Hurhula B."/>
            <person name="Husby M.E."/>
            <person name="Kamat A."/>
            <person name="Kanga B."/>
            <person name="Kashin S."/>
            <person name="Khazanovich D."/>
            <person name="Kisner P."/>
            <person name="Lance K."/>
            <person name="Lara M."/>
            <person name="Lee W."/>
            <person name="Lennon N."/>
            <person name="Letendre F."/>
            <person name="LeVine R."/>
            <person name="Lipovsky A."/>
            <person name="Liu X."/>
            <person name="Liu J."/>
            <person name="Liu S."/>
            <person name="Lokyitsang T."/>
            <person name="Lokyitsang Y."/>
            <person name="Lubonja R."/>
            <person name="Lui A."/>
            <person name="MacDonald P."/>
            <person name="Magnisalis V."/>
            <person name="Maru K."/>
            <person name="Matthews C."/>
            <person name="McCusker W."/>
            <person name="McDonough S."/>
            <person name="Mehta T."/>
            <person name="Meldrim J."/>
            <person name="Meneus L."/>
            <person name="Mihai O."/>
            <person name="Mihalev A."/>
            <person name="Mihova T."/>
            <person name="Mittelman R."/>
            <person name="Mlenga V."/>
            <person name="Montmayeur A."/>
            <person name="Mulrain L."/>
            <person name="Navidi A."/>
            <person name="Naylor J."/>
            <person name="Negash T."/>
            <person name="Nguyen T."/>
            <person name="Nguyen N."/>
            <person name="Nicol R."/>
            <person name="Norbu C."/>
            <person name="Norbu N."/>
            <person name="Novod N."/>
            <person name="O'Neill B."/>
            <person name="Osman S."/>
            <person name="Markiewicz E."/>
            <person name="Oyono O.L."/>
            <person name="Patti C."/>
            <person name="Phunkhang P."/>
            <person name="Pierre F."/>
            <person name="Priest M."/>
            <person name="Raghuraman S."/>
            <person name="Rege F."/>
            <person name="Reyes R."/>
            <person name="Rise C."/>
            <person name="Rogov P."/>
            <person name="Ross K."/>
            <person name="Ryan E."/>
            <person name="Settipalli S."/>
            <person name="Shea T."/>
            <person name="Sherpa N."/>
            <person name="Shi L."/>
            <person name="Shih D."/>
            <person name="Sparrow T."/>
            <person name="Spaulding J."/>
            <person name="Stalker J."/>
            <person name="Stange-Thomann N."/>
            <person name="Stavropoulos S."/>
            <person name="Stone C."/>
            <person name="Strader C."/>
            <person name="Tesfaye S."/>
            <person name="Thomson T."/>
            <person name="Thoulutsang Y."/>
            <person name="Thoulutsang D."/>
            <person name="Topham K."/>
            <person name="Topping I."/>
            <person name="Tsamla T."/>
            <person name="Vassiliev H."/>
            <person name="Vo A."/>
            <person name="Wangchuk T."/>
            <person name="Wangdi T."/>
            <person name="Weiand M."/>
            <person name="Wilkinson J."/>
            <person name="Wilson A."/>
            <person name="Yadav S."/>
            <person name="Young G."/>
            <person name="Yu Q."/>
            <person name="Zembek L."/>
            <person name="Zhong D."/>
            <person name="Zimmer A."/>
            <person name="Zwirko Z."/>
            <person name="Jaffe D.B."/>
            <person name="Alvarez P."/>
            <person name="Brockman W."/>
            <person name="Butler J."/>
            <person name="Chin C."/>
            <person name="Gnerre S."/>
            <person name="Grabherr M."/>
            <person name="Kleber M."/>
            <person name="Mauceli E."/>
            <person name="MacCallum I."/>
        </authorList>
    </citation>
    <scope>NUCLEOTIDE SEQUENCE [LARGE SCALE GENOMIC DNA]</scope>
    <source>
        <strain evidence="2">MSH-3 / Tucson 14011-0111.49</strain>
    </source>
</reference>
<dbReference type="PhylomeDB" id="B4GI52"/>
<gene>
    <name evidence="1" type="primary">Dper\GL17655</name>
    <name evidence="1" type="ORF">Dper_GL17655</name>
</gene>
<dbReference type="Proteomes" id="UP000008744">
    <property type="component" value="Unassembled WGS sequence"/>
</dbReference>
<name>B4GI52_DROPE</name>
<protein>
    <submittedName>
        <fullName evidence="1">GL17655</fullName>
    </submittedName>
</protein>
<keyword evidence="2" id="KW-1185">Reference proteome</keyword>
<dbReference type="AlphaFoldDB" id="B4GI52"/>
<proteinExistence type="predicted"/>
<dbReference type="HOGENOM" id="CLU_1827314_0_0_1"/>
<organism evidence="2">
    <name type="scientific">Drosophila persimilis</name>
    <name type="common">Fruit fly</name>
    <dbReference type="NCBI Taxonomy" id="7234"/>
    <lineage>
        <taxon>Eukaryota</taxon>
        <taxon>Metazoa</taxon>
        <taxon>Ecdysozoa</taxon>
        <taxon>Arthropoda</taxon>
        <taxon>Hexapoda</taxon>
        <taxon>Insecta</taxon>
        <taxon>Pterygota</taxon>
        <taxon>Neoptera</taxon>
        <taxon>Endopterygota</taxon>
        <taxon>Diptera</taxon>
        <taxon>Brachycera</taxon>
        <taxon>Muscomorpha</taxon>
        <taxon>Ephydroidea</taxon>
        <taxon>Drosophilidae</taxon>
        <taxon>Drosophila</taxon>
        <taxon>Sophophora</taxon>
    </lineage>
</organism>
<evidence type="ECO:0000313" key="2">
    <source>
        <dbReference type="Proteomes" id="UP000008744"/>
    </source>
</evidence>
<dbReference type="InterPro" id="IPR011042">
    <property type="entry name" value="6-blade_b-propeller_TolB-like"/>
</dbReference>
<sequence length="141" mass="16056">MWPVAQNQEQPWTWPDRDRDWDCDRAGPDRFVSFKFEQKPRGAHWIPFKDVDDAHALNVSVARSPAWMAAVVPLWKGVEKPRSMVLETRRGYMYMNRVASDSISRATMDGSDLQPCPGAHIRPGYETPLLDGNKCQVLVGS</sequence>
<accession>B4GI52</accession>
<dbReference type="Gene3D" id="2.120.10.30">
    <property type="entry name" value="TolB, C-terminal domain"/>
    <property type="match status" value="1"/>
</dbReference>
<evidence type="ECO:0000313" key="1">
    <source>
        <dbReference type="EMBL" id="EDW36172.1"/>
    </source>
</evidence>
<dbReference type="eggNOG" id="KOG1215">
    <property type="taxonomic scope" value="Eukaryota"/>
</dbReference>